<sequence>MTPQQPVQGISISELTEKLKLSRNYITRNITHCIPHLEESPSKGARVIFDETTLRDYLAQKCTFTRQTRRINLEREIQQFIASHPQDKRLQKSTFREDFIGKIPDWNKVKRSELPAIPLKATDFWDFPLIFSKEYTQGNESPDAPRKSAEICYRDMFKIGAIKIQLGRQKTMFYIPYDEGVCLPPLNQLSKINNTEETCFLVPADWKPFYQGHEAPSSKDGTISKIQITITADEKNFDQGLIEKALRKGFSLEHVLSHNISPADNQVSVTFQATPLVNTSSPSLWENSEPVDEDDFMQDYEQSLYDLKFLEDWDYLDCLDNLCDLEYDE</sequence>
<dbReference type="RefSeq" id="WP_074813512.1">
    <property type="nucleotide sequence ID" value="NZ_FOJX01000002.1"/>
</dbReference>
<accession>A0A1I0W7D9</accession>
<dbReference type="AlphaFoldDB" id="A0A1I0W7D9"/>
<protein>
    <submittedName>
        <fullName evidence="1">Uncharacterized protein</fullName>
    </submittedName>
</protein>
<dbReference type="Proteomes" id="UP000183843">
    <property type="component" value="Unassembled WGS sequence"/>
</dbReference>
<gene>
    <name evidence="1" type="ORF">SAMN05216587_102249</name>
</gene>
<evidence type="ECO:0000313" key="2">
    <source>
        <dbReference type="Proteomes" id="UP000183843"/>
    </source>
</evidence>
<name>A0A1I0W7D9_SELRU</name>
<evidence type="ECO:0000313" key="1">
    <source>
        <dbReference type="EMBL" id="SFA84491.1"/>
    </source>
</evidence>
<proteinExistence type="predicted"/>
<reference evidence="1 2" key="1">
    <citation type="submission" date="2016-10" db="EMBL/GenBank/DDBJ databases">
        <authorList>
            <person name="de Groot N.N."/>
        </authorList>
    </citation>
    <scope>NUCLEOTIDE SEQUENCE [LARGE SCALE GENOMIC DNA]</scope>
    <source>
        <strain evidence="1 2">L14</strain>
    </source>
</reference>
<dbReference type="EMBL" id="FOJX01000002">
    <property type="protein sequence ID" value="SFA84491.1"/>
    <property type="molecule type" value="Genomic_DNA"/>
</dbReference>
<organism evidence="1 2">
    <name type="scientific">Selenomonas ruminantium</name>
    <dbReference type="NCBI Taxonomy" id="971"/>
    <lineage>
        <taxon>Bacteria</taxon>
        <taxon>Bacillati</taxon>
        <taxon>Bacillota</taxon>
        <taxon>Negativicutes</taxon>
        <taxon>Selenomonadales</taxon>
        <taxon>Selenomonadaceae</taxon>
        <taxon>Selenomonas</taxon>
    </lineage>
</organism>